<evidence type="ECO:0000256" key="4">
    <source>
        <dbReference type="ARBA" id="ARBA00022692"/>
    </source>
</evidence>
<dbReference type="InterPro" id="IPR036396">
    <property type="entry name" value="Cyt_P450_sf"/>
</dbReference>
<sequence>MFPFTITPALILLAPILFLLVVAKLGRRRTHHNLPPGSSGWPVIGESLDLLGDNSAGVPEKFVLDRVKRYGSLVFRTSLLGEPMVVVCGPAGNKLLFSSEGKKVAVWWPASVQRLIGPSLLNKTGEEARVQKKMMMSFFNVEALAKCIPTMEDVTRRHIAAQWQGEEEVKVYPTIKHYTFELACRLFMSIDEPDLISRLFSHFNVFLKGVISIHLNLPGTRFYHAVRASDAIREELQAVVRRRRVDMEKKVASPDQDILSYLLANPDETGKFMPEIEVVNNMLNLLFAGHDTSSSTITLIMKYLAELPRVHEKVLKEQREIAASKAPGELLSWEDLRRMRCSWNVVSEVMRMTPPVTGSFREALVDIELEGYTIPKGWKLLWSAAFTHKDPELYPNVTEFDESRFEGSGPPPFSYVPFGGGPRMCLGKEFARMEMLVFLHNVVNQFDWELSIPSEKIIYDPMPTPVEGLPIRLRPQKFLD</sequence>
<evidence type="ECO:0000313" key="11">
    <source>
        <dbReference type="EMBL" id="AZS32334.1"/>
    </source>
</evidence>
<keyword evidence="6" id="KW-1133">Transmembrane helix</keyword>
<dbReference type="InterPro" id="IPR002401">
    <property type="entry name" value="Cyt_P450_E_grp-I"/>
</dbReference>
<protein>
    <submittedName>
        <fullName evidence="11">CYP716 family cytochrome P450 monooxygenase</fullName>
    </submittedName>
</protein>
<dbReference type="CDD" id="cd11043">
    <property type="entry name" value="CYP90-like"/>
    <property type="match status" value="1"/>
</dbReference>
<evidence type="ECO:0000256" key="10">
    <source>
        <dbReference type="RuleBase" id="RU000461"/>
    </source>
</evidence>
<dbReference type="PANTHER" id="PTHR24286:SF209">
    <property type="entry name" value="BETA-AMYRIN 28-OXIDASE-LIKE"/>
    <property type="match status" value="1"/>
</dbReference>
<keyword evidence="8 9" id="KW-0408">Iron</keyword>
<dbReference type="GO" id="GO:0016020">
    <property type="term" value="C:membrane"/>
    <property type="evidence" value="ECO:0007669"/>
    <property type="project" value="UniProtKB-SubCell"/>
</dbReference>
<keyword evidence="5 9" id="KW-0479">Metal-binding</keyword>
<dbReference type="GO" id="GO:0016705">
    <property type="term" value="F:oxidoreductase activity, acting on paired donors, with incorporation or reduction of molecular oxygen"/>
    <property type="evidence" value="ECO:0007669"/>
    <property type="project" value="InterPro"/>
</dbReference>
<evidence type="ECO:0000256" key="7">
    <source>
        <dbReference type="ARBA" id="ARBA00023002"/>
    </source>
</evidence>
<evidence type="ECO:0000256" key="1">
    <source>
        <dbReference type="ARBA" id="ARBA00001971"/>
    </source>
</evidence>
<dbReference type="PRINTS" id="PR00385">
    <property type="entry name" value="P450"/>
</dbReference>
<comment type="subcellular location">
    <subcellularLocation>
        <location evidence="2">Membrane</location>
        <topology evidence="2">Single-pass membrane protein</topology>
    </subcellularLocation>
</comment>
<evidence type="ECO:0000256" key="9">
    <source>
        <dbReference type="PIRSR" id="PIRSR602401-1"/>
    </source>
</evidence>
<evidence type="ECO:0000256" key="3">
    <source>
        <dbReference type="ARBA" id="ARBA00010617"/>
    </source>
</evidence>
<keyword evidence="9 10" id="KW-0349">Heme</keyword>
<keyword evidence="6" id="KW-0472">Membrane</keyword>
<dbReference type="Pfam" id="PF00067">
    <property type="entry name" value="p450"/>
    <property type="match status" value="1"/>
</dbReference>
<keyword evidence="7 10" id="KW-0560">Oxidoreductase</keyword>
<dbReference type="EMBL" id="MG708189">
    <property type="protein sequence ID" value="AZS32334.1"/>
    <property type="molecule type" value="mRNA"/>
</dbReference>
<evidence type="ECO:0000256" key="2">
    <source>
        <dbReference type="ARBA" id="ARBA00004167"/>
    </source>
</evidence>
<dbReference type="GO" id="GO:0005506">
    <property type="term" value="F:iron ion binding"/>
    <property type="evidence" value="ECO:0007669"/>
    <property type="project" value="InterPro"/>
</dbReference>
<dbReference type="PROSITE" id="PS00086">
    <property type="entry name" value="CYTOCHROME_P450"/>
    <property type="match status" value="1"/>
</dbReference>
<evidence type="ECO:0000256" key="8">
    <source>
        <dbReference type="ARBA" id="ARBA00023004"/>
    </source>
</evidence>
<comment type="cofactor">
    <cofactor evidence="1 9">
        <name>heme</name>
        <dbReference type="ChEBI" id="CHEBI:30413"/>
    </cofactor>
</comment>
<dbReference type="AlphaFoldDB" id="A0A3S9W0N2"/>
<dbReference type="PANTHER" id="PTHR24286">
    <property type="entry name" value="CYTOCHROME P450 26"/>
    <property type="match status" value="1"/>
</dbReference>
<dbReference type="InterPro" id="IPR017972">
    <property type="entry name" value="Cyt_P450_CS"/>
</dbReference>
<proteinExistence type="evidence at transcript level"/>
<gene>
    <name evidence="11" type="primary">CYP3</name>
</gene>
<evidence type="ECO:0000256" key="5">
    <source>
        <dbReference type="ARBA" id="ARBA00022723"/>
    </source>
</evidence>
<reference evidence="11" key="1">
    <citation type="submission" date="2017-12" db="EMBL/GenBank/DDBJ databases">
        <title>CYP716 family cytochrome P450 monooxygenases of Lagerstroemia speciosa.</title>
        <authorList>
            <person name="Danday S."/>
            <person name="Ghosh S."/>
        </authorList>
    </citation>
    <scope>NUCLEOTIDE SEQUENCE</scope>
</reference>
<dbReference type="InterPro" id="IPR001128">
    <property type="entry name" value="Cyt_P450"/>
</dbReference>
<dbReference type="PRINTS" id="PR00463">
    <property type="entry name" value="EP450I"/>
</dbReference>
<keyword evidence="10 11" id="KW-0503">Monooxygenase</keyword>
<dbReference type="SUPFAM" id="SSF48264">
    <property type="entry name" value="Cytochrome P450"/>
    <property type="match status" value="1"/>
</dbReference>
<accession>A0A3S9W0N2</accession>
<dbReference type="Gene3D" id="1.10.630.10">
    <property type="entry name" value="Cytochrome P450"/>
    <property type="match status" value="1"/>
</dbReference>
<dbReference type="GO" id="GO:0016125">
    <property type="term" value="P:sterol metabolic process"/>
    <property type="evidence" value="ECO:0007669"/>
    <property type="project" value="TreeGrafter"/>
</dbReference>
<dbReference type="GO" id="GO:0020037">
    <property type="term" value="F:heme binding"/>
    <property type="evidence" value="ECO:0007669"/>
    <property type="project" value="InterPro"/>
</dbReference>
<keyword evidence="4" id="KW-0812">Transmembrane</keyword>
<name>A0A3S9W0N2_LAGSP</name>
<evidence type="ECO:0000256" key="6">
    <source>
        <dbReference type="ARBA" id="ARBA00022989"/>
    </source>
</evidence>
<feature type="binding site" description="axial binding residue" evidence="9">
    <location>
        <position position="425"/>
    </location>
    <ligand>
        <name>heme</name>
        <dbReference type="ChEBI" id="CHEBI:30413"/>
    </ligand>
    <ligandPart>
        <name>Fe</name>
        <dbReference type="ChEBI" id="CHEBI:18248"/>
    </ligandPart>
</feature>
<comment type="similarity">
    <text evidence="3 10">Belongs to the cytochrome P450 family.</text>
</comment>
<dbReference type="FunFam" id="1.10.630.10:FF:000022">
    <property type="entry name" value="Taxadiene 5-alpha hydroxylase"/>
    <property type="match status" value="1"/>
</dbReference>
<organism evidence="11">
    <name type="scientific">Lagerstroemia speciosa</name>
    <name type="common">Queen crape myrtle</name>
    <name type="synonym">Munchausia speciosa</name>
    <dbReference type="NCBI Taxonomy" id="122810"/>
    <lineage>
        <taxon>Eukaryota</taxon>
        <taxon>Viridiplantae</taxon>
        <taxon>Streptophyta</taxon>
        <taxon>Embryophyta</taxon>
        <taxon>Tracheophyta</taxon>
        <taxon>Spermatophyta</taxon>
        <taxon>Magnoliopsida</taxon>
        <taxon>eudicotyledons</taxon>
        <taxon>Gunneridae</taxon>
        <taxon>Pentapetalae</taxon>
        <taxon>rosids</taxon>
        <taxon>malvids</taxon>
        <taxon>Myrtales</taxon>
        <taxon>Lythraceae</taxon>
        <taxon>Lagerstroemia</taxon>
    </lineage>
</organism>
<dbReference type="GO" id="GO:0004497">
    <property type="term" value="F:monooxygenase activity"/>
    <property type="evidence" value="ECO:0007669"/>
    <property type="project" value="UniProtKB-KW"/>
</dbReference>